<protein>
    <recommendedName>
        <fullName evidence="2">Outer membrane protein OmpA-like transmembrane domain-containing protein</fullName>
    </recommendedName>
</protein>
<dbReference type="Gene3D" id="2.40.160.20">
    <property type="match status" value="1"/>
</dbReference>
<dbReference type="InterPro" id="IPR000498">
    <property type="entry name" value="OmpA-like_TM_dom"/>
</dbReference>
<keyword evidence="1" id="KW-0732">Signal</keyword>
<dbReference type="GO" id="GO:0009279">
    <property type="term" value="C:cell outer membrane"/>
    <property type="evidence" value="ECO:0007669"/>
    <property type="project" value="InterPro"/>
</dbReference>
<dbReference type="InterPro" id="IPR011250">
    <property type="entry name" value="OMP/PagP_B-barrel"/>
</dbReference>
<sequence>MKKSLLFIFGALLLISFESNAQFYVGASGGNSFINHSIGNISGQDFKVNDNTGSWKVYGGLGNKFLGVEGGYRSVGSAQSMTNGSLMETNITGWDVALKGTIHIGPFFGFAKAGAFFGQYDNTGEVASLVGVDKSTDFMWAVGVGVEVAQRLQFRLEWESLNLSDNNNISTLSLGTAIILGGGKDKGKN</sequence>
<organism evidence="3 4">
    <name type="scientific">Flammeovirga pectinis</name>
    <dbReference type="NCBI Taxonomy" id="2494373"/>
    <lineage>
        <taxon>Bacteria</taxon>
        <taxon>Pseudomonadati</taxon>
        <taxon>Bacteroidota</taxon>
        <taxon>Cytophagia</taxon>
        <taxon>Cytophagales</taxon>
        <taxon>Flammeovirgaceae</taxon>
        <taxon>Flammeovirga</taxon>
    </lineage>
</organism>
<dbReference type="OrthoDB" id="979389at2"/>
<accession>A0A3S9P9V1</accession>
<dbReference type="Pfam" id="PF01389">
    <property type="entry name" value="OmpA_membrane"/>
    <property type="match status" value="1"/>
</dbReference>
<evidence type="ECO:0000259" key="2">
    <source>
        <dbReference type="Pfam" id="PF01389"/>
    </source>
</evidence>
<evidence type="ECO:0000256" key="1">
    <source>
        <dbReference type="SAM" id="SignalP"/>
    </source>
</evidence>
<name>A0A3S9P9V1_9BACT</name>
<dbReference type="RefSeq" id="WP_126619256.1">
    <property type="nucleotide sequence ID" value="NZ_CP034563.1"/>
</dbReference>
<keyword evidence="4" id="KW-1185">Reference proteome</keyword>
<gene>
    <name evidence="3" type="ORF">EI427_22465</name>
</gene>
<dbReference type="EMBL" id="CP034563">
    <property type="protein sequence ID" value="AZQ64988.1"/>
    <property type="molecule type" value="Genomic_DNA"/>
</dbReference>
<evidence type="ECO:0000313" key="3">
    <source>
        <dbReference type="EMBL" id="AZQ64988.1"/>
    </source>
</evidence>
<reference evidence="3 4" key="1">
    <citation type="submission" date="2018-12" db="EMBL/GenBank/DDBJ databases">
        <title>Flammeovirga pectinis sp. nov., isolated from the gut of the Korean scallop, Patinopecten yessoensis.</title>
        <authorList>
            <person name="Bae J.-W."/>
            <person name="Jeong Y.-S."/>
            <person name="Kang W."/>
        </authorList>
    </citation>
    <scope>NUCLEOTIDE SEQUENCE [LARGE SCALE GENOMIC DNA]</scope>
    <source>
        <strain evidence="3 4">L12M1</strain>
    </source>
</reference>
<dbReference type="Proteomes" id="UP000267268">
    <property type="component" value="Chromosome 2"/>
</dbReference>
<dbReference type="AlphaFoldDB" id="A0A3S9P9V1"/>
<dbReference type="KEGG" id="fll:EI427_22465"/>
<feature type="signal peptide" evidence="1">
    <location>
        <begin position="1"/>
        <end position="21"/>
    </location>
</feature>
<feature type="chain" id="PRO_5019170040" description="Outer membrane protein OmpA-like transmembrane domain-containing protein" evidence="1">
    <location>
        <begin position="22"/>
        <end position="189"/>
    </location>
</feature>
<dbReference type="SUPFAM" id="SSF56925">
    <property type="entry name" value="OMPA-like"/>
    <property type="match status" value="1"/>
</dbReference>
<proteinExistence type="predicted"/>
<evidence type="ECO:0000313" key="4">
    <source>
        <dbReference type="Proteomes" id="UP000267268"/>
    </source>
</evidence>
<feature type="domain" description="Outer membrane protein OmpA-like transmembrane" evidence="2">
    <location>
        <begin position="20"/>
        <end position="162"/>
    </location>
</feature>